<dbReference type="InterPro" id="IPR051061">
    <property type="entry name" value="Zinc_finger_trans_reg"/>
</dbReference>
<evidence type="ECO:0000256" key="5">
    <source>
        <dbReference type="ARBA" id="ARBA00022833"/>
    </source>
</evidence>
<feature type="compositionally biased region" description="Basic and acidic residues" evidence="10">
    <location>
        <begin position="9"/>
        <end position="20"/>
    </location>
</feature>
<dbReference type="FunFam" id="3.30.160.60:FF:000145">
    <property type="entry name" value="Zinc finger protein 574"/>
    <property type="match status" value="1"/>
</dbReference>
<dbReference type="GO" id="GO:0006357">
    <property type="term" value="P:regulation of transcription by RNA polymerase II"/>
    <property type="evidence" value="ECO:0007669"/>
    <property type="project" value="TreeGrafter"/>
</dbReference>
<dbReference type="PROSITE" id="PS00028">
    <property type="entry name" value="ZINC_FINGER_C2H2_1"/>
    <property type="match status" value="8"/>
</dbReference>
<comment type="subcellular location">
    <subcellularLocation>
        <location evidence="1">Nucleus</location>
    </subcellularLocation>
</comment>
<dbReference type="PANTHER" id="PTHR46179:SF13">
    <property type="entry name" value="C2H2-TYPE DOMAIN-CONTAINING PROTEIN"/>
    <property type="match status" value="1"/>
</dbReference>
<feature type="region of interest" description="Disordered" evidence="10">
    <location>
        <begin position="286"/>
        <end position="305"/>
    </location>
</feature>
<evidence type="ECO:0000256" key="8">
    <source>
        <dbReference type="ARBA" id="ARBA00023242"/>
    </source>
</evidence>
<protein>
    <recommendedName>
        <fullName evidence="11">C2H2-type domain-containing protein</fullName>
    </recommendedName>
</protein>
<keyword evidence="5" id="KW-0862">Zinc</keyword>
<dbReference type="PANTHER" id="PTHR46179">
    <property type="entry name" value="ZINC FINGER PROTEIN"/>
    <property type="match status" value="1"/>
</dbReference>
<evidence type="ECO:0000256" key="2">
    <source>
        <dbReference type="ARBA" id="ARBA00022723"/>
    </source>
</evidence>
<keyword evidence="4 9" id="KW-0863">Zinc-finger</keyword>
<keyword evidence="7" id="KW-0804">Transcription</keyword>
<feature type="domain" description="C2H2-type" evidence="11">
    <location>
        <begin position="217"/>
        <end position="239"/>
    </location>
</feature>
<name>A0A8S9XJN8_APOLU</name>
<dbReference type="GO" id="GO:0008270">
    <property type="term" value="F:zinc ion binding"/>
    <property type="evidence" value="ECO:0007669"/>
    <property type="project" value="UniProtKB-KW"/>
</dbReference>
<feature type="domain" description="C2H2-type" evidence="11">
    <location>
        <begin position="107"/>
        <end position="137"/>
    </location>
</feature>
<comment type="caution">
    <text evidence="12">The sequence shown here is derived from an EMBL/GenBank/DDBJ whole genome shotgun (WGS) entry which is preliminary data.</text>
</comment>
<feature type="domain" description="C2H2-type" evidence="11">
    <location>
        <begin position="72"/>
        <end position="102"/>
    </location>
</feature>
<evidence type="ECO:0000256" key="10">
    <source>
        <dbReference type="SAM" id="MobiDB-lite"/>
    </source>
</evidence>
<organism evidence="12 13">
    <name type="scientific">Apolygus lucorum</name>
    <name type="common">Small green plant bug</name>
    <name type="synonym">Lygocoris lucorum</name>
    <dbReference type="NCBI Taxonomy" id="248454"/>
    <lineage>
        <taxon>Eukaryota</taxon>
        <taxon>Metazoa</taxon>
        <taxon>Ecdysozoa</taxon>
        <taxon>Arthropoda</taxon>
        <taxon>Hexapoda</taxon>
        <taxon>Insecta</taxon>
        <taxon>Pterygota</taxon>
        <taxon>Neoptera</taxon>
        <taxon>Paraneoptera</taxon>
        <taxon>Hemiptera</taxon>
        <taxon>Heteroptera</taxon>
        <taxon>Panheteroptera</taxon>
        <taxon>Cimicomorpha</taxon>
        <taxon>Miridae</taxon>
        <taxon>Mirini</taxon>
        <taxon>Apolygus</taxon>
    </lineage>
</organism>
<feature type="domain" description="C2H2-type" evidence="11">
    <location>
        <begin position="164"/>
        <end position="189"/>
    </location>
</feature>
<dbReference type="Gene3D" id="3.30.160.60">
    <property type="entry name" value="Classic Zinc Finger"/>
    <property type="match status" value="7"/>
</dbReference>
<feature type="compositionally biased region" description="Basic residues" evidence="10">
    <location>
        <begin position="286"/>
        <end position="296"/>
    </location>
</feature>
<dbReference type="SUPFAM" id="SSF57667">
    <property type="entry name" value="beta-beta-alpha zinc fingers"/>
    <property type="match status" value="5"/>
</dbReference>
<evidence type="ECO:0000313" key="13">
    <source>
        <dbReference type="Proteomes" id="UP000466442"/>
    </source>
</evidence>
<feature type="region of interest" description="Disordered" evidence="10">
    <location>
        <begin position="1"/>
        <end position="34"/>
    </location>
</feature>
<evidence type="ECO:0000313" key="12">
    <source>
        <dbReference type="EMBL" id="KAF6209203.1"/>
    </source>
</evidence>
<feature type="domain" description="C2H2-type" evidence="11">
    <location>
        <begin position="42"/>
        <end position="71"/>
    </location>
</feature>
<dbReference type="GO" id="GO:0005634">
    <property type="term" value="C:nucleus"/>
    <property type="evidence" value="ECO:0007669"/>
    <property type="project" value="UniProtKB-SubCell"/>
</dbReference>
<gene>
    <name evidence="12" type="ORF">GE061_014948</name>
</gene>
<dbReference type="Pfam" id="PF00096">
    <property type="entry name" value="zf-C2H2"/>
    <property type="match status" value="6"/>
</dbReference>
<feature type="domain" description="C2H2-type" evidence="11">
    <location>
        <begin position="136"/>
        <end position="163"/>
    </location>
</feature>
<dbReference type="InterPro" id="IPR036236">
    <property type="entry name" value="Znf_C2H2_sf"/>
</dbReference>
<dbReference type="PROSITE" id="PS50157">
    <property type="entry name" value="ZINC_FINGER_C2H2_2"/>
    <property type="match status" value="6"/>
</dbReference>
<evidence type="ECO:0000256" key="3">
    <source>
        <dbReference type="ARBA" id="ARBA00022737"/>
    </source>
</evidence>
<dbReference type="OrthoDB" id="2687452at2759"/>
<keyword evidence="2" id="KW-0479">Metal-binding</keyword>
<evidence type="ECO:0000256" key="1">
    <source>
        <dbReference type="ARBA" id="ARBA00004123"/>
    </source>
</evidence>
<dbReference type="FunFam" id="3.30.160.60:FF:001102">
    <property type="entry name" value="Transcription factor IIIA"/>
    <property type="match status" value="1"/>
</dbReference>
<keyword evidence="3" id="KW-0677">Repeat</keyword>
<dbReference type="EMBL" id="WIXP02000006">
    <property type="protein sequence ID" value="KAF6209203.1"/>
    <property type="molecule type" value="Genomic_DNA"/>
</dbReference>
<evidence type="ECO:0000259" key="11">
    <source>
        <dbReference type="PROSITE" id="PS50157"/>
    </source>
</evidence>
<sequence>MAFGSESEDSGHKVDTHNQEPKLPGASASGAQCAKKKDTKRFQCTLPGCNSSFSRRWRLEAHISAHCGETPFMCDVEGCTKGYTSKSHLARHKKTAHVSGYSPSKLYKCPHEGCDAILKTNQNLNKHVKRAHVLQRKCPECGKMFAKTIQLKYHMQFHTGEFIYDCETCGIKFARKTEYNRHMRGHRVHMCPYSGCTMGFAQWSAVRKHLKTHRPKYVCYNCNKPFIYKALLREHVASHLPGHSEQEQVLKLCKCFYCNLALFSKRSLRQHIKTIHFKMKVNRPVKKSIKPRKPRKDKGSTKPSFAFSSELSGVEVSGSLKKTLLESHEPVLDTAEDIIAAIEEALLGTEAHSESM</sequence>
<proteinExistence type="predicted"/>
<evidence type="ECO:0000256" key="7">
    <source>
        <dbReference type="ARBA" id="ARBA00023163"/>
    </source>
</evidence>
<evidence type="ECO:0000256" key="6">
    <source>
        <dbReference type="ARBA" id="ARBA00023015"/>
    </source>
</evidence>
<keyword evidence="6" id="KW-0805">Transcription regulation</keyword>
<accession>A0A8S9XJN8</accession>
<keyword evidence="8" id="KW-0539">Nucleus</keyword>
<evidence type="ECO:0000256" key="4">
    <source>
        <dbReference type="ARBA" id="ARBA00022771"/>
    </source>
</evidence>
<evidence type="ECO:0000256" key="9">
    <source>
        <dbReference type="PROSITE-ProRule" id="PRU00042"/>
    </source>
</evidence>
<reference evidence="12" key="1">
    <citation type="journal article" date="2021" name="Mol. Ecol. Resour.">
        <title>Apolygus lucorum genome provides insights into omnivorousness and mesophyll feeding.</title>
        <authorList>
            <person name="Liu Y."/>
            <person name="Liu H."/>
            <person name="Wang H."/>
            <person name="Huang T."/>
            <person name="Liu B."/>
            <person name="Yang B."/>
            <person name="Yin L."/>
            <person name="Li B."/>
            <person name="Zhang Y."/>
            <person name="Zhang S."/>
            <person name="Jiang F."/>
            <person name="Zhang X."/>
            <person name="Ren Y."/>
            <person name="Wang B."/>
            <person name="Wang S."/>
            <person name="Lu Y."/>
            <person name="Wu K."/>
            <person name="Fan W."/>
            <person name="Wang G."/>
        </authorList>
    </citation>
    <scope>NUCLEOTIDE SEQUENCE</scope>
    <source>
        <strain evidence="12">12Hb</strain>
    </source>
</reference>
<dbReference type="SMART" id="SM00355">
    <property type="entry name" value="ZnF_C2H2"/>
    <property type="match status" value="8"/>
</dbReference>
<dbReference type="Proteomes" id="UP000466442">
    <property type="component" value="Unassembled WGS sequence"/>
</dbReference>
<keyword evidence="13" id="KW-1185">Reference proteome</keyword>
<dbReference type="InterPro" id="IPR013087">
    <property type="entry name" value="Znf_C2H2_type"/>
</dbReference>
<dbReference type="AlphaFoldDB" id="A0A8S9XJN8"/>